<name>A0A0F9U315_9ZZZZ</name>
<dbReference type="EMBL" id="LAZR01000153">
    <property type="protein sequence ID" value="KKN85944.1"/>
    <property type="molecule type" value="Genomic_DNA"/>
</dbReference>
<comment type="caution">
    <text evidence="1">The sequence shown here is derived from an EMBL/GenBank/DDBJ whole genome shotgun (WGS) entry which is preliminary data.</text>
</comment>
<organism evidence="1">
    <name type="scientific">marine sediment metagenome</name>
    <dbReference type="NCBI Taxonomy" id="412755"/>
    <lineage>
        <taxon>unclassified sequences</taxon>
        <taxon>metagenomes</taxon>
        <taxon>ecological metagenomes</taxon>
    </lineage>
</organism>
<protein>
    <submittedName>
        <fullName evidence="1">Uncharacterized protein</fullName>
    </submittedName>
</protein>
<dbReference type="AlphaFoldDB" id="A0A0F9U315"/>
<evidence type="ECO:0000313" key="1">
    <source>
        <dbReference type="EMBL" id="KKN85944.1"/>
    </source>
</evidence>
<proteinExistence type="predicted"/>
<gene>
    <name evidence="1" type="ORF">LCGC14_0273560</name>
</gene>
<sequence length="241" mass="25035">MARKRCGISQGLCAARVAAAAGGAPAGPVLTVDLQKITASPLELGAILPVGTQFNAFEMDAAGALVTRTIQDDDGNGAVDILGEANPVPNAGMGFSYEKTTIGGQVTFTYVADDGTTVAQDTEQYLWLPRIYLGVEPIPGAVDEAFIEALVESELRGDKGIARTGITWTTGEYIWIAFPQAFNPTDVLDFLIGVFPGGFLLDTVGVAVTANTAGSPVPILYDVWRSTGAGIGLLVDVSVTP</sequence>
<accession>A0A0F9U315</accession>
<reference evidence="1" key="1">
    <citation type="journal article" date="2015" name="Nature">
        <title>Complex archaea that bridge the gap between prokaryotes and eukaryotes.</title>
        <authorList>
            <person name="Spang A."/>
            <person name="Saw J.H."/>
            <person name="Jorgensen S.L."/>
            <person name="Zaremba-Niedzwiedzka K."/>
            <person name="Martijn J."/>
            <person name="Lind A.E."/>
            <person name="van Eijk R."/>
            <person name="Schleper C."/>
            <person name="Guy L."/>
            <person name="Ettema T.J."/>
        </authorList>
    </citation>
    <scope>NUCLEOTIDE SEQUENCE</scope>
</reference>